<evidence type="ECO:0000256" key="3">
    <source>
        <dbReference type="ARBA" id="ARBA00004629"/>
    </source>
</evidence>
<dbReference type="GO" id="GO:0072686">
    <property type="term" value="C:mitotic spindle"/>
    <property type="evidence" value="ECO:0007669"/>
    <property type="project" value="InterPro"/>
</dbReference>
<accession>A0A1Y1UN25</accession>
<evidence type="ECO:0000256" key="10">
    <source>
        <dbReference type="ARBA" id="ARBA00022776"/>
    </source>
</evidence>
<dbReference type="EMBL" id="NBSH01000003">
    <property type="protein sequence ID" value="ORX38917.1"/>
    <property type="molecule type" value="Genomic_DNA"/>
</dbReference>
<evidence type="ECO:0000256" key="9">
    <source>
        <dbReference type="ARBA" id="ARBA00022701"/>
    </source>
</evidence>
<evidence type="ECO:0000256" key="16">
    <source>
        <dbReference type="SAM" id="MobiDB-lite"/>
    </source>
</evidence>
<comment type="similarity">
    <text evidence="4">Belongs to the DASH complex ASK1 family.</text>
</comment>
<keyword evidence="6" id="KW-0158">Chromosome</keyword>
<feature type="compositionally biased region" description="Acidic residues" evidence="16">
    <location>
        <begin position="476"/>
        <end position="485"/>
    </location>
</feature>
<organism evidence="17 18">
    <name type="scientific">Kockovaella imperatae</name>
    <dbReference type="NCBI Taxonomy" id="4999"/>
    <lineage>
        <taxon>Eukaryota</taxon>
        <taxon>Fungi</taxon>
        <taxon>Dikarya</taxon>
        <taxon>Basidiomycota</taxon>
        <taxon>Agaricomycotina</taxon>
        <taxon>Tremellomycetes</taxon>
        <taxon>Tremellales</taxon>
        <taxon>Cuniculitremaceae</taxon>
        <taxon>Kockovaella</taxon>
    </lineage>
</organism>
<evidence type="ECO:0000256" key="4">
    <source>
        <dbReference type="ARBA" id="ARBA00010731"/>
    </source>
</evidence>
<dbReference type="GO" id="GO:0051301">
    <property type="term" value="P:cell division"/>
    <property type="evidence" value="ECO:0007669"/>
    <property type="project" value="UniProtKB-KW"/>
</dbReference>
<evidence type="ECO:0000256" key="5">
    <source>
        <dbReference type="ARBA" id="ARBA00014520"/>
    </source>
</evidence>
<comment type="subcellular location">
    <subcellularLocation>
        <location evidence="3">Chromosome</location>
        <location evidence="3">Centromere</location>
        <location evidence="3">Kinetochore</location>
    </subcellularLocation>
    <subcellularLocation>
        <location evidence="2">Cytoplasm</location>
        <location evidence="2">Cytoskeleton</location>
        <location evidence="2">Spindle</location>
    </subcellularLocation>
    <subcellularLocation>
        <location evidence="1">Nucleus</location>
    </subcellularLocation>
</comment>
<feature type="region of interest" description="Disordered" evidence="16">
    <location>
        <begin position="146"/>
        <end position="217"/>
    </location>
</feature>
<evidence type="ECO:0000313" key="17">
    <source>
        <dbReference type="EMBL" id="ORX38917.1"/>
    </source>
</evidence>
<evidence type="ECO:0000256" key="6">
    <source>
        <dbReference type="ARBA" id="ARBA00022454"/>
    </source>
</evidence>
<evidence type="ECO:0000256" key="11">
    <source>
        <dbReference type="ARBA" id="ARBA00022838"/>
    </source>
</evidence>
<proteinExistence type="inferred from homology"/>
<keyword evidence="10" id="KW-0498">Mitosis</keyword>
<reference evidence="17 18" key="1">
    <citation type="submission" date="2017-03" db="EMBL/GenBank/DDBJ databases">
        <title>Widespread Adenine N6-methylation of Active Genes in Fungi.</title>
        <authorList>
            <consortium name="DOE Joint Genome Institute"/>
            <person name="Mondo S.J."/>
            <person name="Dannebaum R.O."/>
            <person name="Kuo R.C."/>
            <person name="Louie K.B."/>
            <person name="Bewick A.J."/>
            <person name="Labutti K."/>
            <person name="Haridas S."/>
            <person name="Kuo A."/>
            <person name="Salamov A."/>
            <person name="Ahrendt S.R."/>
            <person name="Lau R."/>
            <person name="Bowen B.P."/>
            <person name="Lipzen A."/>
            <person name="Sullivan W."/>
            <person name="Andreopoulos W.B."/>
            <person name="Clum A."/>
            <person name="Lindquist E."/>
            <person name="Daum C."/>
            <person name="Northen T.R."/>
            <person name="Ramamoorthy G."/>
            <person name="Schmitz R.J."/>
            <person name="Gryganskyi A."/>
            <person name="Culley D."/>
            <person name="Magnuson J."/>
            <person name="James T.Y."/>
            <person name="O'Malley M.A."/>
            <person name="Stajich J.E."/>
            <person name="Spatafora J.W."/>
            <person name="Visel A."/>
            <person name="Grigoriev I.V."/>
        </authorList>
    </citation>
    <scope>NUCLEOTIDE SEQUENCE [LARGE SCALE GENOMIC DNA]</scope>
    <source>
        <strain evidence="17 18">NRRL Y-17943</strain>
    </source>
</reference>
<feature type="compositionally biased region" description="Polar residues" evidence="16">
    <location>
        <begin position="430"/>
        <end position="459"/>
    </location>
</feature>
<gene>
    <name evidence="17" type="ORF">BD324DRAFT_649016</name>
</gene>
<evidence type="ECO:0000256" key="15">
    <source>
        <dbReference type="ARBA" id="ARBA00023328"/>
    </source>
</evidence>
<keyword evidence="12" id="KW-0206">Cytoskeleton</keyword>
<dbReference type="GeneID" id="33559729"/>
<keyword evidence="18" id="KW-1185">Reference proteome</keyword>
<dbReference type="Pfam" id="PF08655">
    <property type="entry name" value="DASH_Ask1"/>
    <property type="match status" value="1"/>
</dbReference>
<dbReference type="OrthoDB" id="5573898at2759"/>
<keyword evidence="11" id="KW-0995">Kinetochore</keyword>
<evidence type="ECO:0000256" key="7">
    <source>
        <dbReference type="ARBA" id="ARBA00022490"/>
    </source>
</evidence>
<comment type="caution">
    <text evidence="17">The sequence shown here is derived from an EMBL/GenBank/DDBJ whole genome shotgun (WGS) entry which is preliminary data.</text>
</comment>
<evidence type="ECO:0000256" key="2">
    <source>
        <dbReference type="ARBA" id="ARBA00004186"/>
    </source>
</evidence>
<dbReference type="GO" id="GO:0005874">
    <property type="term" value="C:microtubule"/>
    <property type="evidence" value="ECO:0007669"/>
    <property type="project" value="UniProtKB-KW"/>
</dbReference>
<dbReference type="PANTHER" id="PTHR28200:SF1">
    <property type="entry name" value="DASH COMPLEX SUBUNIT ASK1"/>
    <property type="match status" value="1"/>
</dbReference>
<evidence type="ECO:0000313" key="18">
    <source>
        <dbReference type="Proteomes" id="UP000193218"/>
    </source>
</evidence>
<feature type="compositionally biased region" description="Polar residues" evidence="16">
    <location>
        <begin position="199"/>
        <end position="212"/>
    </location>
</feature>
<keyword evidence="13" id="KW-0539">Nucleus</keyword>
<dbReference type="Proteomes" id="UP000193218">
    <property type="component" value="Unassembled WGS sequence"/>
</dbReference>
<sequence length="623" mass="66827">MASNPSLTDPPFTTIPGVSPTAPISAQVEQIDQLNTLLLQEIDANFAKFHTIITSKVLPEFKRFAIASEPVREAAQFWNSFFEAASAIRVHVPGDTTTTNETRSNLSDSGGEDDGDEEHDRIADETIRIEGDPYLSRAQAEGSFMFHDGDHVSSTPVPGGRASSRSKRNQQVEDDYDDTLESPFETVERKLDGLKLGPQNESSDLPTPSLPSGYTMPVFDIRRDDLDIGDVSTGTVERDLPSEPSRPTGPFTTTTSKGGSSSRKSGPSGTTPRAAPTQRPTGVTDLRTTPLNHKFKMKKPKQSIANTIIAEMSDLDHEFPSSPPVTMSWQLPPRTQAIMNVGRTPVKSSTQSGAVGDAKGKAREVDGARRIIDDLMEELQTSYSPKVATPDIFRRYSVVPEAVEGEGKILFQGDHHLHHQAGKSGIPASTAMSGPNPTTGRLSQPGRSSRRSIANTSFGSDIVDEPHEQPTPITDESFDEEDSADIDSVFGGGGTIQQMPGMAHHSDLLGNDSFDSSPGSVRGGGGHHGHPDDDDHNDMITTRSEAGMIFGHADTKANVQGPGAKRPTGSGAFNLHKQDEMSTFHGGQLLDAAGREVRHSPLVVGRGGLKSDGADLFNGRLAK</sequence>
<keyword evidence="9" id="KW-0493">Microtubule</keyword>
<evidence type="ECO:0000256" key="8">
    <source>
        <dbReference type="ARBA" id="ARBA00022618"/>
    </source>
</evidence>
<feature type="compositionally biased region" description="Polar residues" evidence="16">
    <location>
        <begin position="95"/>
        <end position="108"/>
    </location>
</feature>
<keyword evidence="14" id="KW-0131">Cell cycle</keyword>
<feature type="compositionally biased region" description="Low complexity" evidence="16">
    <location>
        <begin position="245"/>
        <end position="281"/>
    </location>
</feature>
<dbReference type="GO" id="GO:0044732">
    <property type="term" value="C:mitotic spindle pole body"/>
    <property type="evidence" value="ECO:0007669"/>
    <property type="project" value="TreeGrafter"/>
</dbReference>
<name>A0A1Y1UN25_9TREE</name>
<dbReference type="GO" id="GO:0008608">
    <property type="term" value="P:attachment of spindle microtubules to kinetochore"/>
    <property type="evidence" value="ECO:0007669"/>
    <property type="project" value="InterPro"/>
</dbReference>
<dbReference type="RefSeq" id="XP_021872780.1">
    <property type="nucleotide sequence ID" value="XM_022017920.1"/>
</dbReference>
<keyword evidence="7" id="KW-0963">Cytoplasm</keyword>
<keyword evidence="15" id="KW-0137">Centromere</keyword>
<evidence type="ECO:0000256" key="1">
    <source>
        <dbReference type="ARBA" id="ARBA00004123"/>
    </source>
</evidence>
<dbReference type="GO" id="GO:0042729">
    <property type="term" value="C:DASH complex"/>
    <property type="evidence" value="ECO:0007669"/>
    <property type="project" value="InterPro"/>
</dbReference>
<dbReference type="InParanoid" id="A0A1Y1UN25"/>
<feature type="region of interest" description="Disordered" evidence="16">
    <location>
        <begin position="419"/>
        <end position="539"/>
    </location>
</feature>
<evidence type="ECO:0000256" key="12">
    <source>
        <dbReference type="ARBA" id="ARBA00023212"/>
    </source>
</evidence>
<dbReference type="PANTHER" id="PTHR28200">
    <property type="entry name" value="DASH COMPLEX SUBUNIT ASK1"/>
    <property type="match status" value="1"/>
</dbReference>
<evidence type="ECO:0000256" key="13">
    <source>
        <dbReference type="ARBA" id="ARBA00023242"/>
    </source>
</evidence>
<feature type="region of interest" description="Disordered" evidence="16">
    <location>
        <begin position="93"/>
        <end position="119"/>
    </location>
</feature>
<dbReference type="STRING" id="4999.A0A1Y1UN25"/>
<dbReference type="AlphaFoldDB" id="A0A1Y1UN25"/>
<keyword evidence="8" id="KW-0132">Cell division</keyword>
<evidence type="ECO:0000256" key="14">
    <source>
        <dbReference type="ARBA" id="ARBA00023306"/>
    </source>
</evidence>
<dbReference type="InterPro" id="IPR013964">
    <property type="entry name" value="DASH_Ask1"/>
</dbReference>
<feature type="region of interest" description="Disordered" evidence="16">
    <location>
        <begin position="231"/>
        <end position="291"/>
    </location>
</feature>
<protein>
    <recommendedName>
        <fullName evidence="5">DASH complex subunit ASK1</fullName>
    </recommendedName>
</protein>